<organism evidence="2 3">
    <name type="scientific">Rhypophila decipiens</name>
    <dbReference type="NCBI Taxonomy" id="261697"/>
    <lineage>
        <taxon>Eukaryota</taxon>
        <taxon>Fungi</taxon>
        <taxon>Dikarya</taxon>
        <taxon>Ascomycota</taxon>
        <taxon>Pezizomycotina</taxon>
        <taxon>Sordariomycetes</taxon>
        <taxon>Sordariomycetidae</taxon>
        <taxon>Sordariales</taxon>
        <taxon>Naviculisporaceae</taxon>
        <taxon>Rhypophila</taxon>
    </lineage>
</organism>
<dbReference type="Proteomes" id="UP001301769">
    <property type="component" value="Unassembled WGS sequence"/>
</dbReference>
<dbReference type="PANTHER" id="PTHR38166:SF1">
    <property type="entry name" value="C2H2-TYPE DOMAIN-CONTAINING PROTEIN"/>
    <property type="match status" value="1"/>
</dbReference>
<feature type="compositionally biased region" description="Pro residues" evidence="1">
    <location>
        <begin position="681"/>
        <end position="696"/>
    </location>
</feature>
<accession>A0AAN6YIZ9</accession>
<keyword evidence="3" id="KW-1185">Reference proteome</keyword>
<dbReference type="PANTHER" id="PTHR38166">
    <property type="entry name" value="C2H2-TYPE DOMAIN-CONTAINING PROTEIN-RELATED"/>
    <property type="match status" value="1"/>
</dbReference>
<feature type="compositionally biased region" description="Low complexity" evidence="1">
    <location>
        <begin position="643"/>
        <end position="654"/>
    </location>
</feature>
<evidence type="ECO:0000313" key="3">
    <source>
        <dbReference type="Proteomes" id="UP001301769"/>
    </source>
</evidence>
<gene>
    <name evidence="2" type="ORF">QBC37DRAFT_274665</name>
</gene>
<feature type="compositionally biased region" description="Polar residues" evidence="1">
    <location>
        <begin position="276"/>
        <end position="300"/>
    </location>
</feature>
<name>A0AAN6YIZ9_9PEZI</name>
<feature type="region of interest" description="Disordered" evidence="1">
    <location>
        <begin position="762"/>
        <end position="787"/>
    </location>
</feature>
<comment type="caution">
    <text evidence="2">The sequence shown here is derived from an EMBL/GenBank/DDBJ whole genome shotgun (WGS) entry which is preliminary data.</text>
</comment>
<reference evidence="2" key="1">
    <citation type="journal article" date="2023" name="Mol. Phylogenet. Evol.">
        <title>Genome-scale phylogeny and comparative genomics of the fungal order Sordariales.</title>
        <authorList>
            <person name="Hensen N."/>
            <person name="Bonometti L."/>
            <person name="Westerberg I."/>
            <person name="Brannstrom I.O."/>
            <person name="Guillou S."/>
            <person name="Cros-Aarteil S."/>
            <person name="Calhoun S."/>
            <person name="Haridas S."/>
            <person name="Kuo A."/>
            <person name="Mondo S."/>
            <person name="Pangilinan J."/>
            <person name="Riley R."/>
            <person name="LaButti K."/>
            <person name="Andreopoulos B."/>
            <person name="Lipzen A."/>
            <person name="Chen C."/>
            <person name="Yan M."/>
            <person name="Daum C."/>
            <person name="Ng V."/>
            <person name="Clum A."/>
            <person name="Steindorff A."/>
            <person name="Ohm R.A."/>
            <person name="Martin F."/>
            <person name="Silar P."/>
            <person name="Natvig D.O."/>
            <person name="Lalanne C."/>
            <person name="Gautier V."/>
            <person name="Ament-Velasquez S.L."/>
            <person name="Kruys A."/>
            <person name="Hutchinson M.I."/>
            <person name="Powell A.J."/>
            <person name="Barry K."/>
            <person name="Miller A.N."/>
            <person name="Grigoriev I.V."/>
            <person name="Debuchy R."/>
            <person name="Gladieux P."/>
            <person name="Hiltunen Thoren M."/>
            <person name="Johannesson H."/>
        </authorList>
    </citation>
    <scope>NUCLEOTIDE SEQUENCE</scope>
    <source>
        <strain evidence="2">PSN293</strain>
    </source>
</reference>
<feature type="region of interest" description="Disordered" evidence="1">
    <location>
        <begin position="71"/>
        <end position="94"/>
    </location>
</feature>
<sequence>MESRLGDRGLDPVSSRVAQKLANSHIMTIPIRTRRGATRASLYSRKTADEVAVADIDEVTQHDAHHLADALSLSGTTPPSSPKATSFSKPDDMHDISTAKVDPSRHYLDPIAAARKTALTPDAAFRKHNRGIGSIDSILTSTTCVNTHSECSRADSRLSHCDYEKREVEPIAHHGSHLQVASERPSLLYPISPLTPRIRTSFASVEGDDEEEQEKDYDEELSHLVDELSSCVLRSTLGKDVEDCPAPLLVLDCTSRYLEEIRTAAETGSLVNTLAASDQSGSCSPGDSSQRWNNGSQDGASQRGGNGKGKGKRKAEGGSDDGFGDADGGSDRNGDPMTGLSPTGRPAGSFNYSCPYRKRNPLRFNVRDKNVCATHSFTDMSQLKKHIRAHHPPVQRSAGLFSCPRCCQGFPVKDDLDGHLRQAVMCSVADDQGGANPEDGITGKIITSLEARTVKAKIDNWDSLWKLLFPHDQEIPDPAFIPVMEIFDFAAESKKFLQQLQDLLDLQYRHVLDGAVRDADMEIKIRQGLERSTQSIYTWIETVVQDWEQRAAGISSAARFFNNLSANHSARVNNWVATTEALPPSPALTPTVPGSVADTGASTVLKVEPPELVAPMNPTITNQTAPGTQTARYRLPQKRAKRANNAATTQPATQIPVPSHASRAASLGRSFGSRLARPMLPSHPPPSQPAPPPPLQSAPSQETISQYQSTHWESIPVSSPYAMSYNSPTGFFPPTTGIDAGQYPTVTHSQVVQPFLPSEATVPTDFERRPSSSRISRIMSSTPRSSIASNWMRDENRDSSQTLVEPHGPGRCSVMFCPTCNKTLPDSMDMMHGHPTSEPPILKSSPIYHQHHEHNHLLKGGDVTLTSPDPAYEWSHFQHHHGLHYDATAGGGGHMYE</sequence>
<dbReference type="EMBL" id="MU858052">
    <property type="protein sequence ID" value="KAK4218615.1"/>
    <property type="molecule type" value="Genomic_DNA"/>
</dbReference>
<feature type="compositionally biased region" description="Low complexity" evidence="1">
    <location>
        <begin position="772"/>
        <end position="787"/>
    </location>
</feature>
<reference evidence="2" key="2">
    <citation type="submission" date="2023-05" db="EMBL/GenBank/DDBJ databases">
        <authorList>
            <consortium name="Lawrence Berkeley National Laboratory"/>
            <person name="Steindorff A."/>
            <person name="Hensen N."/>
            <person name="Bonometti L."/>
            <person name="Westerberg I."/>
            <person name="Brannstrom I.O."/>
            <person name="Guillou S."/>
            <person name="Cros-Aarteil S."/>
            <person name="Calhoun S."/>
            <person name="Haridas S."/>
            <person name="Kuo A."/>
            <person name="Mondo S."/>
            <person name="Pangilinan J."/>
            <person name="Riley R."/>
            <person name="Labutti K."/>
            <person name="Andreopoulos B."/>
            <person name="Lipzen A."/>
            <person name="Chen C."/>
            <person name="Yanf M."/>
            <person name="Daum C."/>
            <person name="Ng V."/>
            <person name="Clum A."/>
            <person name="Ohm R."/>
            <person name="Martin F."/>
            <person name="Silar P."/>
            <person name="Natvig D."/>
            <person name="Lalanne C."/>
            <person name="Gautier V."/>
            <person name="Ament-Velasquez S.L."/>
            <person name="Kruys A."/>
            <person name="Hutchinson M.I."/>
            <person name="Powell A.J."/>
            <person name="Barry K."/>
            <person name="Miller A.N."/>
            <person name="Grigoriev I.V."/>
            <person name="Debuchy R."/>
            <person name="Gladieux P."/>
            <person name="Thoren M.H."/>
            <person name="Johannesson H."/>
        </authorList>
    </citation>
    <scope>NUCLEOTIDE SEQUENCE</scope>
    <source>
        <strain evidence="2">PSN293</strain>
    </source>
</reference>
<dbReference type="Gene3D" id="3.30.160.60">
    <property type="entry name" value="Classic Zinc Finger"/>
    <property type="match status" value="1"/>
</dbReference>
<proteinExistence type="predicted"/>
<evidence type="ECO:0008006" key="4">
    <source>
        <dbReference type="Google" id="ProtNLM"/>
    </source>
</evidence>
<feature type="region of interest" description="Disordered" evidence="1">
    <location>
        <begin position="276"/>
        <end position="352"/>
    </location>
</feature>
<feature type="region of interest" description="Disordered" evidence="1">
    <location>
        <begin position="610"/>
        <end position="709"/>
    </location>
</feature>
<protein>
    <recommendedName>
        <fullName evidence="4">C2H2-type domain-containing protein</fullName>
    </recommendedName>
</protein>
<dbReference type="AlphaFoldDB" id="A0AAN6YIZ9"/>
<evidence type="ECO:0000313" key="2">
    <source>
        <dbReference type="EMBL" id="KAK4218615.1"/>
    </source>
</evidence>
<feature type="compositionally biased region" description="Polar residues" evidence="1">
    <location>
        <begin position="618"/>
        <end position="631"/>
    </location>
</feature>
<evidence type="ECO:0000256" key="1">
    <source>
        <dbReference type="SAM" id="MobiDB-lite"/>
    </source>
</evidence>